<sequence>MSPSSSASSSPSASPSVSASPSATARNKVESRDASPVCTTLDPATFTVHGTPLARSMAGGSAGDCYRFAGTAGMRLTVETTATTAVPDFIADLRGTLRNPAGEQVCPIQFGGADCTLDQDGEYEFVLRDEYGNPVDYTLRLIRTDRPIGCDTLEMGGFGPLTPAQIADVKLGAGETTCYTVPATAGAKLVRTSDGGQIGWYLTSPAGQVCQESGYGGFLCDLPADGDYTLWFKRGDWPADTVDFQAVMVDVAGDAGCAPVAGLDWDRSVHTYTPAGPLEVYCQPFDAKPGERVAAFTAGSGRNWIAGAAGTDLCTEYEEYQDGCVLPAGGPYRMIVEAGAAERVKVQIGSLSAPAGCVPVTPGAYGTAPAGALGGNRCRALTVPAAGKYLVRTVDERNYEEYAQVYTADGKRLCSAGYFCDFPAAGTYTLILGGTGKTVDEGRFATVLTAPTAAGCVAVTDQGLSTGAARGSFATAGETDCLELSSPAGATVSVLTTLRASGAARPDAQLINAAGTDACSGYDCVLTGPAPYRVLLTAPEDSSAGDYAVVVQRLDQVTGCPAMPAAGTVTFGADRSTACWTIPAGQHAASEILTFASVTDGAGWAYLSVTDSAGHQVCASGLLSSASLATCKFSTGKAYTVVMRAAAENVQYRVGRRDATGATCQTPGNTVLGGVAATGTLAARDDIRCYRVTAAAADNYWLGVRNTADNSVRYWIIDGSGAERCSGFIVPCRVSGSTSYVVFVRSAVDGPVAYAVDTWNLGTADRPAEQCPAVPAAPGFSLAGTLDDTHTAVCVAVPVSKGRSEFRAVLGSTAAEPYYFSTTGDGGAILRCSWMTGGRGCDVYLPYPAPATSTALFVLARQEVTGTVPFRMDALCDYEPCDGKPYVLTSAAPASAPNSGPVTLTLRGEVAAGDTVRLTRTGATSITAVVQTVANGVLTATADVTGALPGLWNVTASAADGRSTTLAGALTVTATGLRLVKAPAISGTIRVGSTVRAVAGTWSPAASSYSYQWAANGVAIKGAVGSAYAIPASLRGKRLTVTVTAHRANLLTSPAVSAGGWVGWGAAPKATKAPKITGTVKAGRKVKVSVGGWTPRADSYRYEWRVNGKLVGTGSALTIKKSWAGKKLTVTVIARKAGCYDGRKTSGSVRIKR</sequence>
<keyword evidence="3" id="KW-1185">Reference proteome</keyword>
<evidence type="ECO:0008006" key="4">
    <source>
        <dbReference type="Google" id="ProtNLM"/>
    </source>
</evidence>
<evidence type="ECO:0000313" key="2">
    <source>
        <dbReference type="EMBL" id="BCJ43350.1"/>
    </source>
</evidence>
<dbReference type="Gene3D" id="2.60.40.2700">
    <property type="match status" value="1"/>
</dbReference>
<dbReference type="EMBL" id="AP023356">
    <property type="protein sequence ID" value="BCJ43350.1"/>
    <property type="molecule type" value="Genomic_DNA"/>
</dbReference>
<proteinExistence type="predicted"/>
<feature type="region of interest" description="Disordered" evidence="1">
    <location>
        <begin position="1"/>
        <end position="36"/>
    </location>
</feature>
<accession>A0ABM7LVW9</accession>
<reference evidence="2 3" key="1">
    <citation type="submission" date="2020-08" db="EMBL/GenBank/DDBJ databases">
        <title>Whole genome shotgun sequence of Actinoplanes ianthinogenes NBRC 13996.</title>
        <authorList>
            <person name="Komaki H."/>
            <person name="Tamura T."/>
        </authorList>
    </citation>
    <scope>NUCLEOTIDE SEQUENCE [LARGE SCALE GENOMIC DNA]</scope>
    <source>
        <strain evidence="2 3">NBRC 13996</strain>
    </source>
</reference>
<name>A0ABM7LVW9_9ACTN</name>
<gene>
    <name evidence="2" type="ORF">Aiant_40070</name>
</gene>
<dbReference type="Proteomes" id="UP000676967">
    <property type="component" value="Chromosome"/>
</dbReference>
<feature type="compositionally biased region" description="Low complexity" evidence="1">
    <location>
        <begin position="1"/>
        <end position="23"/>
    </location>
</feature>
<organism evidence="2 3">
    <name type="scientific">Actinoplanes ianthinogenes</name>
    <dbReference type="NCBI Taxonomy" id="122358"/>
    <lineage>
        <taxon>Bacteria</taxon>
        <taxon>Bacillati</taxon>
        <taxon>Actinomycetota</taxon>
        <taxon>Actinomycetes</taxon>
        <taxon>Micromonosporales</taxon>
        <taxon>Micromonosporaceae</taxon>
        <taxon>Actinoplanes</taxon>
    </lineage>
</organism>
<evidence type="ECO:0000256" key="1">
    <source>
        <dbReference type="SAM" id="MobiDB-lite"/>
    </source>
</evidence>
<evidence type="ECO:0000313" key="3">
    <source>
        <dbReference type="Proteomes" id="UP000676967"/>
    </source>
</evidence>
<protein>
    <recommendedName>
        <fullName evidence="4">Ig-like domain-containing protein</fullName>
    </recommendedName>
</protein>